<evidence type="ECO:0000313" key="2">
    <source>
        <dbReference type="EMBL" id="KOX92533.1"/>
    </source>
</evidence>
<dbReference type="Gene3D" id="2.30.30.240">
    <property type="entry name" value="PRC-barrel domain"/>
    <property type="match status" value="1"/>
</dbReference>
<organism evidence="2 4">
    <name type="scientific">Haloarcula rubripromontorii</name>
    <dbReference type="NCBI Taxonomy" id="1705562"/>
    <lineage>
        <taxon>Archaea</taxon>
        <taxon>Methanobacteriati</taxon>
        <taxon>Methanobacteriota</taxon>
        <taxon>Stenosarchaea group</taxon>
        <taxon>Halobacteria</taxon>
        <taxon>Halobacteriales</taxon>
        <taxon>Haloarculaceae</taxon>
        <taxon>Haloarcula</taxon>
    </lineage>
</organism>
<evidence type="ECO:0000313" key="3">
    <source>
        <dbReference type="EMBL" id="NLV04667.1"/>
    </source>
</evidence>
<dbReference type="PANTHER" id="PTHR38137">
    <property type="entry name" value="PRC-BARREL DOMAIN PROTEIN"/>
    <property type="match status" value="1"/>
</dbReference>
<reference evidence="2 4" key="1">
    <citation type="submission" date="2015-08" db="EMBL/GenBank/DDBJ databases">
        <title>Genomes of Isolates from Cabo Rojo, PR.</title>
        <authorList>
            <person name="Sanchez-Nieves R.L."/>
            <person name="Montalvo-Rodriguez R."/>
        </authorList>
    </citation>
    <scope>NUCLEOTIDE SEQUENCE [LARGE SCALE GENOMIC DNA]</scope>
    <source>
        <strain evidence="2 4">SL3</strain>
    </source>
</reference>
<dbReference type="Pfam" id="PF05239">
    <property type="entry name" value="PRC"/>
    <property type="match status" value="1"/>
</dbReference>
<dbReference type="OrthoDB" id="85079at2157"/>
<sequence>MRTVLANQLSNVRVVSTDGREVGTLQNITVDTATGELQSIVIDSDVQEIFGVERDPDGDIRLPASLIESMRDHLTIQPPAQQGVAGGGTVDS</sequence>
<feature type="domain" description="PRC-barrel" evidence="1">
    <location>
        <begin position="3"/>
        <end position="79"/>
    </location>
</feature>
<name>A0A0N0U967_9EURY</name>
<comment type="caution">
    <text evidence="2">The sequence shown here is derived from an EMBL/GenBank/DDBJ whole genome shotgun (WGS) entry which is preliminary data.</text>
</comment>
<dbReference type="PATRIC" id="fig|1705562.3.peg.3495"/>
<reference evidence="3" key="2">
    <citation type="submission" date="2019-12" db="EMBL/GenBank/DDBJ databases">
        <title>The whole-genome sequencing of Haloarcula japonica strain pws8.</title>
        <authorList>
            <person name="Verma D.K."/>
            <person name="Gopal K."/>
            <person name="Prasad E.S."/>
        </authorList>
    </citation>
    <scope>NUCLEOTIDE SEQUENCE</scope>
    <source>
        <strain evidence="3">Pws8</strain>
    </source>
</reference>
<dbReference type="InterPro" id="IPR011033">
    <property type="entry name" value="PRC_barrel-like_sf"/>
</dbReference>
<dbReference type="AlphaFoldDB" id="A0A0N0U967"/>
<dbReference type="InterPro" id="IPR027275">
    <property type="entry name" value="PRC-brl_dom"/>
</dbReference>
<protein>
    <submittedName>
        <fullName evidence="2">Photosystem reaction center subunit H</fullName>
    </submittedName>
</protein>
<dbReference type="Proteomes" id="UP000610611">
    <property type="component" value="Unassembled WGS sequence"/>
</dbReference>
<gene>
    <name evidence="2" type="ORF">AMS69_14405</name>
    <name evidence="3" type="ORF">GOC83_00755</name>
</gene>
<proteinExistence type="predicted"/>
<accession>A0A0N0U967</accession>
<evidence type="ECO:0000313" key="4">
    <source>
        <dbReference type="Proteomes" id="UP000037729"/>
    </source>
</evidence>
<dbReference type="PANTHER" id="PTHR38137:SF2">
    <property type="entry name" value="PRC-BARREL DOMAIN-CONTAINING PROTEIN"/>
    <property type="match status" value="1"/>
</dbReference>
<keyword evidence="4" id="KW-1185">Reference proteome</keyword>
<dbReference type="Proteomes" id="UP000037729">
    <property type="component" value="Unassembled WGS sequence"/>
</dbReference>
<dbReference type="RefSeq" id="WP_053968743.1">
    <property type="nucleotide sequence ID" value="NZ_LIUF01000004.1"/>
</dbReference>
<dbReference type="EMBL" id="LIUF01000004">
    <property type="protein sequence ID" value="KOX92533.1"/>
    <property type="molecule type" value="Genomic_DNA"/>
</dbReference>
<evidence type="ECO:0000259" key="1">
    <source>
        <dbReference type="Pfam" id="PF05239"/>
    </source>
</evidence>
<dbReference type="SUPFAM" id="SSF50346">
    <property type="entry name" value="PRC-barrel domain"/>
    <property type="match status" value="1"/>
</dbReference>
<dbReference type="EMBL" id="WOWB01000001">
    <property type="protein sequence ID" value="NLV04667.1"/>
    <property type="molecule type" value="Genomic_DNA"/>
</dbReference>